<dbReference type="Proteomes" id="UP000322530">
    <property type="component" value="Unassembled WGS sequence"/>
</dbReference>
<evidence type="ECO:0000313" key="4">
    <source>
        <dbReference type="EMBL" id="GCF10459.1"/>
    </source>
</evidence>
<dbReference type="Gene3D" id="3.40.630.30">
    <property type="match status" value="1"/>
</dbReference>
<protein>
    <recommendedName>
        <fullName evidence="3">N-acetyltransferase domain-containing protein</fullName>
    </recommendedName>
</protein>
<evidence type="ECO:0000313" key="5">
    <source>
        <dbReference type="Proteomes" id="UP000322530"/>
    </source>
</evidence>
<feature type="domain" description="N-acetyltransferase" evidence="3">
    <location>
        <begin position="53"/>
        <end position="195"/>
    </location>
</feature>
<organism evidence="4 5">
    <name type="scientific">Dictyobacter arantiisoli</name>
    <dbReference type="NCBI Taxonomy" id="2014874"/>
    <lineage>
        <taxon>Bacteria</taxon>
        <taxon>Bacillati</taxon>
        <taxon>Chloroflexota</taxon>
        <taxon>Ktedonobacteria</taxon>
        <taxon>Ktedonobacterales</taxon>
        <taxon>Dictyobacteraceae</taxon>
        <taxon>Dictyobacter</taxon>
    </lineage>
</organism>
<comment type="caution">
    <text evidence="4">The sequence shown here is derived from an EMBL/GenBank/DDBJ whole genome shotgun (WGS) entry which is preliminary data.</text>
</comment>
<dbReference type="Pfam" id="PF00583">
    <property type="entry name" value="Acetyltransf_1"/>
    <property type="match status" value="1"/>
</dbReference>
<dbReference type="InterPro" id="IPR051556">
    <property type="entry name" value="N-term/lysine_N-AcTrnsfr"/>
</dbReference>
<dbReference type="AlphaFoldDB" id="A0A5A5THF6"/>
<dbReference type="SUPFAM" id="SSF55729">
    <property type="entry name" value="Acyl-CoA N-acyltransferases (Nat)"/>
    <property type="match status" value="1"/>
</dbReference>
<dbReference type="GO" id="GO:0031415">
    <property type="term" value="C:NatA complex"/>
    <property type="evidence" value="ECO:0007669"/>
    <property type="project" value="TreeGrafter"/>
</dbReference>
<dbReference type="PROSITE" id="PS51186">
    <property type="entry name" value="GNAT"/>
    <property type="match status" value="1"/>
</dbReference>
<keyword evidence="2" id="KW-0012">Acyltransferase</keyword>
<proteinExistence type="predicted"/>
<dbReference type="InterPro" id="IPR016181">
    <property type="entry name" value="Acyl_CoA_acyltransferase"/>
</dbReference>
<gene>
    <name evidence="4" type="ORF">KDI_40230</name>
</gene>
<evidence type="ECO:0000256" key="1">
    <source>
        <dbReference type="ARBA" id="ARBA00022679"/>
    </source>
</evidence>
<name>A0A5A5THF6_9CHLR</name>
<dbReference type="InterPro" id="IPR000182">
    <property type="entry name" value="GNAT_dom"/>
</dbReference>
<keyword evidence="1" id="KW-0808">Transferase</keyword>
<keyword evidence="5" id="KW-1185">Reference proteome</keyword>
<dbReference type="PANTHER" id="PTHR42919">
    <property type="entry name" value="N-ALPHA-ACETYLTRANSFERASE"/>
    <property type="match status" value="1"/>
</dbReference>
<dbReference type="RefSeq" id="WP_149403341.1">
    <property type="nucleotide sequence ID" value="NZ_BIXY01000071.1"/>
</dbReference>
<dbReference type="GO" id="GO:0007064">
    <property type="term" value="P:mitotic sister chromatid cohesion"/>
    <property type="evidence" value="ECO:0007669"/>
    <property type="project" value="TreeGrafter"/>
</dbReference>
<sequence>MYNMLDRLILPETIDTHTIQIDAWRVQSATYMGKDQLYLTSMCYISAFPMRNMRILTEDERIIQRLPQIAPWRNDWGRAGDIALIAFDPNTQKRLGAIWCRLFPAMDDFVAGFYDQHTPVLAMAVEAPYRQRGIGGSLLTALKQAAYQQGYGALSLGVSASNHASSFYQQHGFLIQNTPDTHTPYNLVTMSIDLVSTLSSTLMPYYKAENQTMKLLPISEEPLFSEE</sequence>
<accession>A0A5A5THF6</accession>
<dbReference type="PANTHER" id="PTHR42919:SF8">
    <property type="entry name" value="N-ALPHA-ACETYLTRANSFERASE 50"/>
    <property type="match status" value="1"/>
</dbReference>
<dbReference type="OrthoDB" id="9790865at2"/>
<dbReference type="EMBL" id="BIXY01000071">
    <property type="protein sequence ID" value="GCF10459.1"/>
    <property type="molecule type" value="Genomic_DNA"/>
</dbReference>
<dbReference type="GO" id="GO:0016747">
    <property type="term" value="F:acyltransferase activity, transferring groups other than amino-acyl groups"/>
    <property type="evidence" value="ECO:0007669"/>
    <property type="project" value="InterPro"/>
</dbReference>
<evidence type="ECO:0000256" key="2">
    <source>
        <dbReference type="ARBA" id="ARBA00023315"/>
    </source>
</evidence>
<evidence type="ECO:0000259" key="3">
    <source>
        <dbReference type="PROSITE" id="PS51186"/>
    </source>
</evidence>
<dbReference type="CDD" id="cd04301">
    <property type="entry name" value="NAT_SF"/>
    <property type="match status" value="1"/>
</dbReference>
<reference evidence="4 5" key="1">
    <citation type="submission" date="2019-01" db="EMBL/GenBank/DDBJ databases">
        <title>Draft genome sequence of Dictyobacter sp. Uno17.</title>
        <authorList>
            <person name="Wang C.M."/>
            <person name="Zheng Y."/>
            <person name="Sakai Y."/>
            <person name="Abe K."/>
            <person name="Yokota A."/>
            <person name="Yabe S."/>
        </authorList>
    </citation>
    <scope>NUCLEOTIDE SEQUENCE [LARGE SCALE GENOMIC DNA]</scope>
    <source>
        <strain evidence="4 5">Uno17</strain>
    </source>
</reference>